<feature type="region of interest" description="Disordered" evidence="2">
    <location>
        <begin position="405"/>
        <end position="430"/>
    </location>
</feature>
<keyword evidence="1" id="KW-0175">Coiled coil</keyword>
<feature type="domain" description="VWFC" evidence="5">
    <location>
        <begin position="27"/>
        <end position="91"/>
    </location>
</feature>
<dbReference type="InterPro" id="IPR042378">
    <property type="entry name" value="IDD"/>
</dbReference>
<organism evidence="6 7">
    <name type="scientific">Patella caerulea</name>
    <name type="common">Rayed Mediterranean limpet</name>
    <dbReference type="NCBI Taxonomy" id="87958"/>
    <lineage>
        <taxon>Eukaryota</taxon>
        <taxon>Metazoa</taxon>
        <taxon>Spiralia</taxon>
        <taxon>Lophotrochozoa</taxon>
        <taxon>Mollusca</taxon>
        <taxon>Gastropoda</taxon>
        <taxon>Patellogastropoda</taxon>
        <taxon>Patelloidea</taxon>
        <taxon>Patellidae</taxon>
        <taxon>Patella</taxon>
    </lineage>
</organism>
<evidence type="ECO:0000313" key="6">
    <source>
        <dbReference type="EMBL" id="KAK6189911.1"/>
    </source>
</evidence>
<feature type="region of interest" description="Disordered" evidence="2">
    <location>
        <begin position="101"/>
        <end position="120"/>
    </location>
</feature>
<proteinExistence type="predicted"/>
<dbReference type="PANTHER" id="PTHR15256:SF6">
    <property type="entry name" value="INTEGRAL MEMBRANE PROTEIN DGCR2_IDD"/>
    <property type="match status" value="1"/>
</dbReference>
<feature type="region of interest" description="Disordered" evidence="2">
    <location>
        <begin position="611"/>
        <end position="653"/>
    </location>
</feature>
<accession>A0AAN8K6P4</accession>
<feature type="compositionally biased region" description="Polar residues" evidence="2">
    <location>
        <begin position="225"/>
        <end position="235"/>
    </location>
</feature>
<feature type="compositionally biased region" description="Pro residues" evidence="2">
    <location>
        <begin position="194"/>
        <end position="205"/>
    </location>
</feature>
<sequence length="1000" mass="110058">MHPYFVLAVCVAAISPLVKVSHAMDDLQCYDWKGNAVADGQKYIPNKDDPCMECTCSKGFRIMCTSVACSPPGNCALWEQIDGVCCEYKCIRSGEGNNVQGGGTNYNSSHPDHDGGTATDDESITNLGLRLVASTVTSFLVLALLLFMVHRLRQRRLLLAMRRFEAQARRQQLEETDSDHYIPETFLGIECPPYEDPPPPYSPPKPHPRILPGEAPPPYEEIDQNPLSPLNNNEINRAITEGNGVPTPRQCSGTQNTDNNDTELMTRSVQTSAMPNVECRIESEELRRGQNMGEVVSHGGVCVLPDFNGLMHTYISGNLNAVPQNRTRDSYLGNSDNYVSQTSPTGAAPLLCSSIHSDLRDRADYSCDEDQTMLKRCYSPEQEEQTTNFASPASFHQQSPLLGITSAGHCDRLPPSSAHPAQVMSASLTENSDSRRIIHQFDRFTSLPRQFRPSAEFQRVSSHFPGNESAETPQEIPLVDMRRSGSQEQANSCSQTQTPLRSAADGASRQDLLRSNLQPLSLSDKVTPLCSNIMVPNHGQASVQSSEARLRNLRLSNLMNSPTKQLDAAGSPVTPDGQPMRRSQSMTSEISIFSVCSETGEVKLPKLNGSLLRSDSQYPDLPVRPHPLKQQTNQCEPSQTSSESISRPASADTQFAQREVTLDVQRADNSSRPGLQAIEENQSCVGEGDVGGPIGATALIQNFNKLNTELKEKSKKKDKVKVNRYSTGSLPAQKPKKVRQAGPSCESKIVNEVGKKHEGSRRKALKPSGLLKQYGYIDDNNSAVPKNNPVKVESAKDVRKVDSKDPRFKRDSENQRTKLDVPSYYDSTVLQATPECVSARSGRTSAIKPGVKRQLNYSDKTSHSPSPTRHKSRPKSMFPSFNNKEAESGAWNDLSKDTSTMCVPRRKNKSSSSRNKKRQSYPATNIQSAENTGIVLSRPNILASVMDATNEIACPVSETSAHQNTTLLNGYVYKYNTDSKSHDNGNVYVKLRPTSLSSYV</sequence>
<feature type="compositionally biased region" description="Polar residues" evidence="2">
    <location>
        <begin position="629"/>
        <end position="653"/>
    </location>
</feature>
<protein>
    <recommendedName>
        <fullName evidence="5">VWFC domain-containing protein</fullName>
    </recommendedName>
</protein>
<evidence type="ECO:0000313" key="7">
    <source>
        <dbReference type="Proteomes" id="UP001347796"/>
    </source>
</evidence>
<keyword evidence="3" id="KW-1133">Transmembrane helix</keyword>
<keyword evidence="7" id="KW-1185">Reference proteome</keyword>
<feature type="transmembrane region" description="Helical" evidence="3">
    <location>
        <begin position="127"/>
        <end position="149"/>
    </location>
</feature>
<feature type="signal peptide" evidence="4">
    <location>
        <begin position="1"/>
        <end position="23"/>
    </location>
</feature>
<dbReference type="PANTHER" id="PTHR15256">
    <property type="entry name" value="INTEGRAL MEMBRANE PROTEIN DGCR2/IDD"/>
    <property type="match status" value="1"/>
</dbReference>
<evidence type="ECO:0000256" key="3">
    <source>
        <dbReference type="SAM" id="Phobius"/>
    </source>
</evidence>
<feature type="chain" id="PRO_5042976477" description="VWFC domain-containing protein" evidence="4">
    <location>
        <begin position="24"/>
        <end position="1000"/>
    </location>
</feature>
<gene>
    <name evidence="6" type="ORF">SNE40_001879</name>
</gene>
<comment type="caution">
    <text evidence="6">The sequence shown here is derived from an EMBL/GenBank/DDBJ whole genome shotgun (WGS) entry which is preliminary data.</text>
</comment>
<feature type="compositionally biased region" description="Polar residues" evidence="2">
    <location>
        <begin position="855"/>
        <end position="867"/>
    </location>
</feature>
<dbReference type="Proteomes" id="UP001347796">
    <property type="component" value="Unassembled WGS sequence"/>
</dbReference>
<keyword evidence="3" id="KW-0472">Membrane</keyword>
<evidence type="ECO:0000256" key="1">
    <source>
        <dbReference type="SAM" id="Coils"/>
    </source>
</evidence>
<feature type="region of interest" description="Disordered" evidence="2">
    <location>
        <begin position="562"/>
        <end position="586"/>
    </location>
</feature>
<dbReference type="GO" id="GO:0016020">
    <property type="term" value="C:membrane"/>
    <property type="evidence" value="ECO:0007669"/>
    <property type="project" value="TreeGrafter"/>
</dbReference>
<dbReference type="PROSITE" id="PS50184">
    <property type="entry name" value="VWFC_2"/>
    <property type="match status" value="1"/>
</dbReference>
<feature type="region of interest" description="Disordered" evidence="2">
    <location>
        <begin position="836"/>
        <end position="925"/>
    </location>
</feature>
<evidence type="ECO:0000256" key="4">
    <source>
        <dbReference type="SAM" id="SignalP"/>
    </source>
</evidence>
<feature type="region of interest" description="Disordered" evidence="2">
    <location>
        <begin position="775"/>
        <end position="820"/>
    </location>
</feature>
<feature type="compositionally biased region" description="Basic and acidic residues" evidence="2">
    <location>
        <begin position="793"/>
        <end position="819"/>
    </location>
</feature>
<keyword evidence="4" id="KW-0732">Signal</keyword>
<feature type="coiled-coil region" evidence="1">
    <location>
        <begin position="696"/>
        <end position="723"/>
    </location>
</feature>
<keyword evidence="3" id="KW-0812">Transmembrane</keyword>
<feature type="compositionally biased region" description="Polar residues" evidence="2">
    <location>
        <begin position="486"/>
        <end position="500"/>
    </location>
</feature>
<feature type="compositionally biased region" description="Basic residues" evidence="2">
    <location>
        <begin position="904"/>
        <end position="919"/>
    </location>
</feature>
<dbReference type="SMART" id="SM00214">
    <property type="entry name" value="VWC"/>
    <property type="match status" value="1"/>
</dbReference>
<feature type="compositionally biased region" description="Polar residues" evidence="2">
    <location>
        <begin position="249"/>
        <end position="262"/>
    </location>
</feature>
<dbReference type="InterPro" id="IPR001007">
    <property type="entry name" value="VWF_dom"/>
</dbReference>
<name>A0AAN8K6P4_PATCE</name>
<feature type="region of interest" description="Disordered" evidence="2">
    <location>
        <begin position="194"/>
        <end position="262"/>
    </location>
</feature>
<evidence type="ECO:0000259" key="5">
    <source>
        <dbReference type="PROSITE" id="PS50184"/>
    </source>
</evidence>
<feature type="region of interest" description="Disordered" evidence="2">
    <location>
        <begin position="483"/>
        <end position="509"/>
    </location>
</feature>
<reference evidence="6 7" key="1">
    <citation type="submission" date="2024-01" db="EMBL/GenBank/DDBJ databases">
        <title>The genome of the rayed Mediterranean limpet Patella caerulea (Linnaeus, 1758).</title>
        <authorList>
            <person name="Anh-Thu Weber A."/>
            <person name="Halstead-Nussloch G."/>
        </authorList>
    </citation>
    <scope>NUCLEOTIDE SEQUENCE [LARGE SCALE GENOMIC DNA]</scope>
    <source>
        <strain evidence="6">AATW-2023a</strain>
        <tissue evidence="6">Whole specimen</tissue>
    </source>
</reference>
<dbReference type="AlphaFoldDB" id="A0AAN8K6P4"/>
<dbReference type="SUPFAM" id="SSF57603">
    <property type="entry name" value="FnI-like domain"/>
    <property type="match status" value="1"/>
</dbReference>
<dbReference type="EMBL" id="JAZGQO010000002">
    <property type="protein sequence ID" value="KAK6189911.1"/>
    <property type="molecule type" value="Genomic_DNA"/>
</dbReference>
<evidence type="ECO:0000256" key="2">
    <source>
        <dbReference type="SAM" id="MobiDB-lite"/>
    </source>
</evidence>